<keyword evidence="1" id="KW-0472">Membrane</keyword>
<organism evidence="2 3">
    <name type="scientific">Methanobrevibacter woesei</name>
    <dbReference type="NCBI Taxonomy" id="190976"/>
    <lineage>
        <taxon>Archaea</taxon>
        <taxon>Methanobacteriati</taxon>
        <taxon>Methanobacteriota</taxon>
        <taxon>Methanomada group</taxon>
        <taxon>Methanobacteria</taxon>
        <taxon>Methanobacteriales</taxon>
        <taxon>Methanobacteriaceae</taxon>
        <taxon>Methanobrevibacter</taxon>
    </lineage>
</organism>
<keyword evidence="3" id="KW-1185">Reference proteome</keyword>
<reference evidence="2 3" key="1">
    <citation type="submission" date="2017-03" db="EMBL/GenBank/DDBJ databases">
        <title>Genome sequence of Methanobrevibacter wosei.</title>
        <authorList>
            <person name="Poehlein A."/>
            <person name="Seedorf H."/>
            <person name="Daniel R."/>
        </authorList>
    </citation>
    <scope>NUCLEOTIDE SEQUENCE [LARGE SCALE GENOMIC DNA]</scope>
    <source>
        <strain evidence="2 3">DSM 11979</strain>
    </source>
</reference>
<dbReference type="EMBL" id="MZGU01000001">
    <property type="protein sequence ID" value="PWB87246.1"/>
    <property type="molecule type" value="Genomic_DNA"/>
</dbReference>
<keyword evidence="1" id="KW-0812">Transmembrane</keyword>
<keyword evidence="1" id="KW-1133">Transmembrane helix</keyword>
<sequence>MGLILFLCLVYLIYINLKNKKDITYSTLLISIVFLTILVGIILSILIRPIFISRYIIPALGGLWLGFSILLDNSSINKKMYNVIIIIVLLISVVGIISFYDISSSKYSETIENQELLHDINQTDITVFNDKLSYLRYSPYISSENQFHEDIDEILNRFNGTIYVFDKFNEVNQSNTTFEKIGVINQDDVYIVKKV</sequence>
<comment type="caution">
    <text evidence="2">The sequence shown here is derived from an EMBL/GenBank/DDBJ whole genome shotgun (WGS) entry which is preliminary data.</text>
</comment>
<evidence type="ECO:0000256" key="1">
    <source>
        <dbReference type="SAM" id="Phobius"/>
    </source>
</evidence>
<proteinExistence type="predicted"/>
<accession>A0A2U1S9W9</accession>
<feature type="transmembrane region" description="Helical" evidence="1">
    <location>
        <begin position="27"/>
        <end position="47"/>
    </location>
</feature>
<feature type="transmembrane region" description="Helical" evidence="1">
    <location>
        <begin position="83"/>
        <end position="102"/>
    </location>
</feature>
<feature type="transmembrane region" description="Helical" evidence="1">
    <location>
        <begin position="54"/>
        <end position="71"/>
    </location>
</feature>
<evidence type="ECO:0000313" key="2">
    <source>
        <dbReference type="EMBL" id="PWB87246.1"/>
    </source>
</evidence>
<gene>
    <name evidence="2" type="ORF">MBBWO_00240</name>
</gene>
<protein>
    <submittedName>
        <fullName evidence="2">Uncharacterized protein</fullName>
    </submittedName>
</protein>
<name>A0A2U1S9W9_9EURY</name>
<dbReference type="Proteomes" id="UP000245577">
    <property type="component" value="Unassembled WGS sequence"/>
</dbReference>
<dbReference type="AlphaFoldDB" id="A0A2U1S9W9"/>
<evidence type="ECO:0000313" key="3">
    <source>
        <dbReference type="Proteomes" id="UP000245577"/>
    </source>
</evidence>